<name>A0A2S5TKL2_9GAMM</name>
<organism evidence="2 3">
    <name type="scientific">Solimonas fluminis</name>
    <dbReference type="NCBI Taxonomy" id="2086571"/>
    <lineage>
        <taxon>Bacteria</taxon>
        <taxon>Pseudomonadati</taxon>
        <taxon>Pseudomonadota</taxon>
        <taxon>Gammaproteobacteria</taxon>
        <taxon>Nevskiales</taxon>
        <taxon>Nevskiaceae</taxon>
        <taxon>Solimonas</taxon>
    </lineage>
</organism>
<sequence>MSKLQKLELLKDSLQQAIDRAVSSIGQIHLQVADLPFQFLERTGVLTEDKLALRERNRQAAAMVYDAIRRINQQLGDLISDQIENLEDAAHINQVLDENEADARPAPAKKAAPKKPAARKPAAKRAAPKKAPAKKPVAKAAGKPAKRS</sequence>
<keyword evidence="3" id="KW-1185">Reference proteome</keyword>
<evidence type="ECO:0000256" key="1">
    <source>
        <dbReference type="SAM" id="MobiDB-lite"/>
    </source>
</evidence>
<evidence type="ECO:0000313" key="3">
    <source>
        <dbReference type="Proteomes" id="UP000238220"/>
    </source>
</evidence>
<dbReference type="OrthoDB" id="6078060at2"/>
<dbReference type="EMBL" id="PSNW01000001">
    <property type="protein sequence ID" value="PPE75514.1"/>
    <property type="molecule type" value="Genomic_DNA"/>
</dbReference>
<dbReference type="AlphaFoldDB" id="A0A2S5TKL2"/>
<protein>
    <submittedName>
        <fullName evidence="2">Uncharacterized protein</fullName>
    </submittedName>
</protein>
<dbReference type="Proteomes" id="UP000238220">
    <property type="component" value="Unassembled WGS sequence"/>
</dbReference>
<feature type="region of interest" description="Disordered" evidence="1">
    <location>
        <begin position="97"/>
        <end position="148"/>
    </location>
</feature>
<feature type="compositionally biased region" description="Basic residues" evidence="1">
    <location>
        <begin position="111"/>
        <end position="137"/>
    </location>
</feature>
<dbReference type="RefSeq" id="WP_104228480.1">
    <property type="nucleotide sequence ID" value="NZ_PSNW01000001.1"/>
</dbReference>
<gene>
    <name evidence="2" type="ORF">C3942_01070</name>
</gene>
<evidence type="ECO:0000313" key="2">
    <source>
        <dbReference type="EMBL" id="PPE75514.1"/>
    </source>
</evidence>
<accession>A0A2S5TKL2</accession>
<feature type="compositionally biased region" description="Low complexity" evidence="1">
    <location>
        <begin position="138"/>
        <end position="148"/>
    </location>
</feature>
<comment type="caution">
    <text evidence="2">The sequence shown here is derived from an EMBL/GenBank/DDBJ whole genome shotgun (WGS) entry which is preliminary data.</text>
</comment>
<proteinExistence type="predicted"/>
<reference evidence="2 3" key="1">
    <citation type="submission" date="2018-02" db="EMBL/GenBank/DDBJ databases">
        <title>Genome sequencing of Solimonas sp. HR-BB.</title>
        <authorList>
            <person name="Lee Y."/>
            <person name="Jeon C.O."/>
        </authorList>
    </citation>
    <scope>NUCLEOTIDE SEQUENCE [LARGE SCALE GENOMIC DNA]</scope>
    <source>
        <strain evidence="2 3">HR-BB</strain>
    </source>
</reference>